<dbReference type="SUPFAM" id="SSF51621">
    <property type="entry name" value="Phosphoenolpyruvate/pyruvate domain"/>
    <property type="match status" value="1"/>
</dbReference>
<dbReference type="OrthoDB" id="9785398at2"/>
<dbReference type="PATRIC" id="fig|106592.7.peg.1060"/>
<dbReference type="RefSeq" id="WP_053249913.1">
    <property type="nucleotide sequence ID" value="NZ_LGAP01000010.1"/>
</dbReference>
<sequence>MGDKRTTFRQLHEEPGAFIIPNPWDIGTARILAALGFRALATTSAGMAFSYGVAEGQTSSEDTLNHCRALVSATPLPVSADLEKGFGDSPESSAQTIRAAADIGLAGCSLEDHTGNPNEPIYDFSLAVERIQAAAEARSALSHDFVLTARCENFMWGRPNLDDTIERLQAFEAAGADVLYAPGLKDLDTIRLVCESVSKPVNVVMGLPGTTFSVAELASVGVKRISVGSALARLAYGAVANAAREMVVSGTFEFAQQAMGFAEIEGFFTGVTKS</sequence>
<dbReference type="InterPro" id="IPR015813">
    <property type="entry name" value="Pyrv/PenolPyrv_kinase-like_dom"/>
</dbReference>
<dbReference type="AlphaFoldDB" id="A0A0L8BT11"/>
<organism evidence="1 2">
    <name type="scientific">Ensifer adhaerens</name>
    <name type="common">Sinorhizobium morelense</name>
    <dbReference type="NCBI Taxonomy" id="106592"/>
    <lineage>
        <taxon>Bacteria</taxon>
        <taxon>Pseudomonadati</taxon>
        <taxon>Pseudomonadota</taxon>
        <taxon>Alphaproteobacteria</taxon>
        <taxon>Hyphomicrobiales</taxon>
        <taxon>Rhizobiaceae</taxon>
        <taxon>Sinorhizobium/Ensifer group</taxon>
        <taxon>Ensifer</taxon>
    </lineage>
</organism>
<dbReference type="Gene3D" id="3.20.20.60">
    <property type="entry name" value="Phosphoenolpyruvate-binding domains"/>
    <property type="match status" value="1"/>
</dbReference>
<dbReference type="InterPro" id="IPR039556">
    <property type="entry name" value="ICL/PEPM"/>
</dbReference>
<dbReference type="PANTHER" id="PTHR42905:SF16">
    <property type="entry name" value="CARBOXYPHOSPHONOENOLPYRUVATE PHOSPHONOMUTASE-LIKE PROTEIN (AFU_ORTHOLOGUE AFUA_5G07230)"/>
    <property type="match status" value="1"/>
</dbReference>
<dbReference type="EMBL" id="LGAP01000010">
    <property type="protein sequence ID" value="KOF17639.1"/>
    <property type="molecule type" value="Genomic_DNA"/>
</dbReference>
<name>A0A0L8BT11_ENSAD</name>
<dbReference type="InterPro" id="IPR040442">
    <property type="entry name" value="Pyrv_kinase-like_dom_sf"/>
</dbReference>
<keyword evidence="1" id="KW-0456">Lyase</keyword>
<gene>
    <name evidence="1" type="ORF">AC244_16530</name>
</gene>
<dbReference type="CDD" id="cd00377">
    <property type="entry name" value="ICL_PEPM"/>
    <property type="match status" value="1"/>
</dbReference>
<dbReference type="Gene3D" id="6.10.250.2750">
    <property type="match status" value="1"/>
</dbReference>
<comment type="caution">
    <text evidence="1">The sequence shown here is derived from an EMBL/GenBank/DDBJ whole genome shotgun (WGS) entry which is preliminary data.</text>
</comment>
<evidence type="ECO:0000313" key="2">
    <source>
        <dbReference type="Proteomes" id="UP000037425"/>
    </source>
</evidence>
<accession>A0A0L8BT11</accession>
<dbReference type="GO" id="GO:0016829">
    <property type="term" value="F:lyase activity"/>
    <property type="evidence" value="ECO:0007669"/>
    <property type="project" value="UniProtKB-KW"/>
</dbReference>
<dbReference type="PANTHER" id="PTHR42905">
    <property type="entry name" value="PHOSPHOENOLPYRUVATE CARBOXYLASE"/>
    <property type="match status" value="1"/>
</dbReference>
<proteinExistence type="predicted"/>
<reference evidence="2" key="1">
    <citation type="submission" date="2015-07" db="EMBL/GenBank/DDBJ databases">
        <title>Whole genome sequence of an Ensifer adhaerens strain isolated from a cave pool in the Wind Cave National Park.</title>
        <authorList>
            <person name="Eng W.W.H."/>
            <person name="Gan H.M."/>
            <person name="Barton H.A."/>
            <person name="Savka M.A."/>
        </authorList>
    </citation>
    <scope>NUCLEOTIDE SEQUENCE [LARGE SCALE GENOMIC DNA]</scope>
    <source>
        <strain evidence="2">SD006</strain>
    </source>
</reference>
<dbReference type="Proteomes" id="UP000037425">
    <property type="component" value="Unassembled WGS sequence"/>
</dbReference>
<dbReference type="Pfam" id="PF13714">
    <property type="entry name" value="PEP_mutase"/>
    <property type="match status" value="1"/>
</dbReference>
<protein>
    <submittedName>
        <fullName evidence="1">2-methylisocitrate lyase</fullName>
    </submittedName>
</protein>
<evidence type="ECO:0000313" key="1">
    <source>
        <dbReference type="EMBL" id="KOF17639.1"/>
    </source>
</evidence>